<dbReference type="InterPro" id="IPR003647">
    <property type="entry name" value="Intron_nuc_1_rpt"/>
</dbReference>
<accession>A0A2S1WB82</accession>
<dbReference type="Gene3D" id="3.10.28.10">
    <property type="entry name" value="Homing endonucleases"/>
    <property type="match status" value="2"/>
</dbReference>
<dbReference type="PANTHER" id="PTHR36181">
    <property type="entry name" value="INTRON-ENCODED ENDONUCLEASE AI3-RELATED"/>
    <property type="match status" value="1"/>
</dbReference>
<evidence type="ECO:0000256" key="1">
    <source>
        <dbReference type="ARBA" id="ARBA00002670"/>
    </source>
</evidence>
<evidence type="ECO:0000313" key="3">
    <source>
        <dbReference type="EMBL" id="AWJ63821.1"/>
    </source>
</evidence>
<keyword evidence="3" id="KW-0255">Endonuclease</keyword>
<dbReference type="GO" id="GO:0004519">
    <property type="term" value="F:endonuclease activity"/>
    <property type="evidence" value="ECO:0007669"/>
    <property type="project" value="UniProtKB-KW"/>
</dbReference>
<reference evidence="3" key="1">
    <citation type="journal article" date="2019" name="Int. J. Biol. Macromol.">
        <title>The complete mitochondrial genomes of five important medicinal Ganoderma species: Features, evolution, and phylogeny.</title>
        <authorList>
            <person name="Li Q."/>
            <person name="Xiang D."/>
            <person name="Wan Y."/>
            <person name="Wu Q."/>
            <person name="Wu X."/>
            <person name="Ma C."/>
            <person name="Song Y."/>
            <person name="Zhao G."/>
            <person name="Huang W."/>
        </authorList>
    </citation>
    <scope>NUCLEOTIDE SEQUENCE</scope>
    <source>
        <strain evidence="3">S26</strain>
    </source>
</reference>
<organism evidence="3">
    <name type="scientific">Ganoderma lucidum</name>
    <name type="common">Ling zhi medicinal fungus</name>
    <name type="synonym">Bracket fungus</name>
    <dbReference type="NCBI Taxonomy" id="5315"/>
    <lineage>
        <taxon>Eukaryota</taxon>
        <taxon>Fungi</taxon>
        <taxon>Dikarya</taxon>
        <taxon>Basidiomycota</taxon>
        <taxon>Agaricomycotina</taxon>
        <taxon>Agaricomycetes</taxon>
        <taxon>Polyporales</taxon>
        <taxon>Polyporaceae</taxon>
        <taxon>Ganoderma</taxon>
    </lineage>
</organism>
<feature type="domain" description="Homing endonuclease LAGLIDADG" evidence="2">
    <location>
        <begin position="179"/>
        <end position="272"/>
    </location>
</feature>
<gene>
    <name evidence="3" type="primary">orf407</name>
</gene>
<comment type="function">
    <text evidence="1">Mitochondrial DNA endonuclease involved in intron homing.</text>
</comment>
<dbReference type="EMBL" id="MH252532">
    <property type="protein sequence ID" value="AWJ63821.1"/>
    <property type="molecule type" value="Genomic_DNA"/>
</dbReference>
<dbReference type="Pfam" id="PF00961">
    <property type="entry name" value="LAGLIDADG_1"/>
    <property type="match status" value="2"/>
</dbReference>
<dbReference type="GO" id="GO:0005739">
    <property type="term" value="C:mitochondrion"/>
    <property type="evidence" value="ECO:0007669"/>
    <property type="project" value="UniProtKB-ARBA"/>
</dbReference>
<sequence>MTLAPTKINNKNSVYIRKVHTNIKKIDTPFLEWLTGFVDAEGNFNISLRNYTSQDNKYNSLILTFQIGLHLDDLEVLKFIQKKLGCGKISISKNKCNFFVNDQASLINIIVPVFNLVPLKSSKYFQFLIFEKAVTLIKSKGHLTDRGRNEMIKFYHEIKNPSIYLKASPALSPINKYWLGGFVDGDASFSAHLNRPVFKFENHVKELPLFKTIVDYFQFGNINTYQTRNNSSQVVTIEFNNIHFLKNVIVSLFTRTKLLNSKKLKDFNDFCILVDIYYYGYHTIPEGKSLAIEITSNWNNFRLSTYKTPFIDFNKKYQILSNIPSPFVIKDGGLRFYRNTLNLVSDKIRITAIDHLNNVLVFSSISECSRILQIDRSTIKKYLLNGQIYKNYRFKFNNFIYFDRKEG</sequence>
<evidence type="ECO:0000259" key="2">
    <source>
        <dbReference type="Pfam" id="PF00961"/>
    </source>
</evidence>
<dbReference type="InterPro" id="IPR027434">
    <property type="entry name" value="Homing_endonucl"/>
</dbReference>
<protein>
    <submittedName>
        <fullName evidence="3">LAGLIDADG endonuclease</fullName>
    </submittedName>
</protein>
<dbReference type="InterPro" id="IPR051289">
    <property type="entry name" value="LAGLIDADG_Endonuclease"/>
</dbReference>
<dbReference type="SUPFAM" id="SSF55608">
    <property type="entry name" value="Homing endonucleases"/>
    <property type="match status" value="2"/>
</dbReference>
<dbReference type="PANTHER" id="PTHR36181:SF4">
    <property type="entry name" value="LAGLIDADG ENDONUCLEASE"/>
    <property type="match status" value="1"/>
</dbReference>
<name>A0A2S1WB82_GANLU</name>
<feature type="domain" description="Homing endonuclease LAGLIDADG" evidence="2">
    <location>
        <begin position="34"/>
        <end position="134"/>
    </location>
</feature>
<dbReference type="InterPro" id="IPR004860">
    <property type="entry name" value="LAGLIDADG_dom"/>
</dbReference>
<geneLocation type="mitochondrion" evidence="3"/>
<proteinExistence type="predicted"/>
<dbReference type="SMART" id="SM00497">
    <property type="entry name" value="IENR1"/>
    <property type="match status" value="1"/>
</dbReference>
<keyword evidence="3" id="KW-0378">Hydrolase</keyword>
<dbReference type="AlphaFoldDB" id="A0A2S1WB82"/>
<keyword evidence="3" id="KW-0496">Mitochondrion</keyword>
<keyword evidence="3" id="KW-0540">Nuclease</keyword>